<sequence length="83" mass="9436">MVQIGIANIAKNPAILDSVDYAIEIVNKKTKEIKGLFIPIAYREMIQDALDEIAYQQFLKQNSSLLYPIDEDDTLLDGLDDEY</sequence>
<dbReference type="AlphaFoldDB" id="A0A6S6T9V7"/>
<name>A0A6S6T9V7_9BACT</name>
<dbReference type="EMBL" id="CACVAZ010000080">
    <property type="protein sequence ID" value="CAA6813338.1"/>
    <property type="molecule type" value="Genomic_DNA"/>
</dbReference>
<accession>A0A6S6T9V7</accession>
<reference evidence="1" key="1">
    <citation type="submission" date="2020-01" db="EMBL/GenBank/DDBJ databases">
        <authorList>
            <person name="Meier V. D."/>
            <person name="Meier V D."/>
        </authorList>
    </citation>
    <scope>NUCLEOTIDE SEQUENCE</scope>
    <source>
        <strain evidence="1">HLG_WM_MAG_02</strain>
    </source>
</reference>
<protein>
    <submittedName>
        <fullName evidence="1">Uncharacterized protein</fullName>
    </submittedName>
</protein>
<gene>
    <name evidence="1" type="ORF">HELGO_WM40346</name>
</gene>
<organism evidence="1">
    <name type="scientific">uncultured Sulfurovum sp</name>
    <dbReference type="NCBI Taxonomy" id="269237"/>
    <lineage>
        <taxon>Bacteria</taxon>
        <taxon>Pseudomonadati</taxon>
        <taxon>Campylobacterota</taxon>
        <taxon>Epsilonproteobacteria</taxon>
        <taxon>Campylobacterales</taxon>
        <taxon>Sulfurovaceae</taxon>
        <taxon>Sulfurovum</taxon>
        <taxon>environmental samples</taxon>
    </lineage>
</organism>
<evidence type="ECO:0000313" key="1">
    <source>
        <dbReference type="EMBL" id="CAA6813338.1"/>
    </source>
</evidence>
<proteinExistence type="predicted"/>